<gene>
    <name evidence="1" type="ORF">SAMN05192529_107118</name>
</gene>
<dbReference type="Proteomes" id="UP000199041">
    <property type="component" value="Unassembled WGS sequence"/>
</dbReference>
<dbReference type="EMBL" id="FNQY01000007">
    <property type="protein sequence ID" value="SEA06892.1"/>
    <property type="molecule type" value="Genomic_DNA"/>
</dbReference>
<reference evidence="1 2" key="1">
    <citation type="submission" date="2016-10" db="EMBL/GenBank/DDBJ databases">
        <authorList>
            <person name="de Groot N.N."/>
        </authorList>
    </citation>
    <scope>NUCLEOTIDE SEQUENCE [LARGE SCALE GENOMIC DNA]</scope>
    <source>
        <strain evidence="1 2">Vu-144</strain>
    </source>
</reference>
<keyword evidence="2" id="KW-1185">Reference proteome</keyword>
<sequence>MPLLIHVQDLVLHWQQDSIMDCSIYSGIFNKNVSIFSGEIAKVFTFG</sequence>
<name>A0A1H3Y7Q2_9BACT</name>
<proteinExistence type="predicted"/>
<evidence type="ECO:0000313" key="2">
    <source>
        <dbReference type="Proteomes" id="UP000199041"/>
    </source>
</evidence>
<dbReference type="AlphaFoldDB" id="A0A1H3Y7Q2"/>
<accession>A0A1H3Y7Q2</accession>
<organism evidence="1 2">
    <name type="scientific">Arachidicoccus rhizosphaerae</name>
    <dbReference type="NCBI Taxonomy" id="551991"/>
    <lineage>
        <taxon>Bacteria</taxon>
        <taxon>Pseudomonadati</taxon>
        <taxon>Bacteroidota</taxon>
        <taxon>Chitinophagia</taxon>
        <taxon>Chitinophagales</taxon>
        <taxon>Chitinophagaceae</taxon>
        <taxon>Arachidicoccus</taxon>
    </lineage>
</organism>
<protein>
    <submittedName>
        <fullName evidence="1">Uncharacterized protein</fullName>
    </submittedName>
</protein>
<evidence type="ECO:0000313" key="1">
    <source>
        <dbReference type="EMBL" id="SEA06892.1"/>
    </source>
</evidence>